<organism evidence="10">
    <name type="scientific">Ignavibacterium album</name>
    <dbReference type="NCBI Taxonomy" id="591197"/>
    <lineage>
        <taxon>Bacteria</taxon>
        <taxon>Pseudomonadati</taxon>
        <taxon>Ignavibacteriota</taxon>
        <taxon>Ignavibacteria</taxon>
        <taxon>Ignavibacteriales</taxon>
        <taxon>Ignavibacteriaceae</taxon>
        <taxon>Ignavibacterium</taxon>
    </lineage>
</organism>
<evidence type="ECO:0000256" key="1">
    <source>
        <dbReference type="ARBA" id="ARBA00001933"/>
    </source>
</evidence>
<protein>
    <recommendedName>
        <fullName evidence="8">Cysteine desulfurase</fullName>
        <ecNumber evidence="8">2.8.1.7</ecNumber>
    </recommendedName>
</protein>
<dbReference type="EC" id="2.8.1.7" evidence="8"/>
<dbReference type="PANTHER" id="PTHR43586">
    <property type="entry name" value="CYSTEINE DESULFURASE"/>
    <property type="match status" value="1"/>
</dbReference>
<dbReference type="InterPro" id="IPR020578">
    <property type="entry name" value="Aminotrans_V_PyrdxlP_BS"/>
</dbReference>
<dbReference type="InterPro" id="IPR016454">
    <property type="entry name" value="Cysteine_dSase"/>
</dbReference>
<keyword evidence="4 8" id="KW-0808">Transferase</keyword>
<dbReference type="InterPro" id="IPR000192">
    <property type="entry name" value="Aminotrans_V_dom"/>
</dbReference>
<dbReference type="GO" id="GO:0030170">
    <property type="term" value="F:pyridoxal phosphate binding"/>
    <property type="evidence" value="ECO:0007669"/>
    <property type="project" value="UniProtKB-UniRule"/>
</dbReference>
<sequence length="419" mass="46932">MSIRSDAALPSVNTVYNVNRIREDFPILKQIVHGKPLVYLDNAATTQKPLQVLKELEKYYYTMNANIHRGVHALSQEATEAYESARIKIKKFINALGKNEIIFTRGTTESINLVAQSYGRRYFNEGDEIIISHMEHHSNIVPWQLICEEKKAKLRVIPIDDSGELIFEEFEKMINERTKFVSVVYASNSLGTVNPVKKIIEVAHSFNVPVLLDAAQAVNHLTIDVQELDCDFLAFSGHKLYGPTGIGILYGKVNHLDSMPPYQGGGDMISKVTFEKTLYNELPYKFEAGTPNIAGAIGLGAAIDYVEKTGLDKIARYENELLEYATEKISELKGLRIIGTSKNKISVLSFVLENVHPHDVGTFLDFEGVAIRTGHHCTQPIMDRYGIPATSRASFGMYNTFEEVDVLIKGLKKILEVFG</sequence>
<evidence type="ECO:0000256" key="3">
    <source>
        <dbReference type="ARBA" id="ARBA00010447"/>
    </source>
</evidence>
<proteinExistence type="inferred from homology"/>
<name>A0A832G839_9BACT</name>
<evidence type="ECO:0000256" key="5">
    <source>
        <dbReference type="ARBA" id="ARBA00022898"/>
    </source>
</evidence>
<evidence type="ECO:0000256" key="8">
    <source>
        <dbReference type="RuleBase" id="RU004506"/>
    </source>
</evidence>
<dbReference type="SUPFAM" id="SSF53383">
    <property type="entry name" value="PLP-dependent transferases"/>
    <property type="match status" value="1"/>
</dbReference>
<comment type="caution">
    <text evidence="10">The sequence shown here is derived from an EMBL/GenBank/DDBJ whole genome shotgun (WGS) entry which is preliminary data.</text>
</comment>
<evidence type="ECO:0000313" key="10">
    <source>
        <dbReference type="EMBL" id="HGT49017.1"/>
    </source>
</evidence>
<comment type="function">
    <text evidence="2 8">Catalyzes the removal of elemental sulfur and selenium atoms from L-cysteine, L-cystine, L-selenocysteine, and L-selenocystine to produce L-alanine.</text>
</comment>
<dbReference type="InterPro" id="IPR015422">
    <property type="entry name" value="PyrdxlP-dep_Trfase_small"/>
</dbReference>
<comment type="cofactor">
    <cofactor evidence="1 7">
        <name>pyridoxal 5'-phosphate</name>
        <dbReference type="ChEBI" id="CHEBI:597326"/>
    </cofactor>
</comment>
<gene>
    <name evidence="10" type="ORF">ENS56_13355</name>
</gene>
<dbReference type="Gene3D" id="3.40.640.10">
    <property type="entry name" value="Type I PLP-dependent aspartate aminotransferase-like (Major domain)"/>
    <property type="match status" value="1"/>
</dbReference>
<dbReference type="InterPro" id="IPR015421">
    <property type="entry name" value="PyrdxlP-dep_Trfase_major"/>
</dbReference>
<evidence type="ECO:0000256" key="4">
    <source>
        <dbReference type="ARBA" id="ARBA00022679"/>
    </source>
</evidence>
<dbReference type="PANTHER" id="PTHR43586:SF8">
    <property type="entry name" value="CYSTEINE DESULFURASE 1, CHLOROPLASTIC"/>
    <property type="match status" value="1"/>
</dbReference>
<feature type="domain" description="Aminotransferase class V" evidence="9">
    <location>
        <begin position="38"/>
        <end position="407"/>
    </location>
</feature>
<dbReference type="CDD" id="cd06453">
    <property type="entry name" value="SufS_like"/>
    <property type="match status" value="1"/>
</dbReference>
<dbReference type="GO" id="GO:0006534">
    <property type="term" value="P:cysteine metabolic process"/>
    <property type="evidence" value="ECO:0007669"/>
    <property type="project" value="UniProtKB-UniRule"/>
</dbReference>
<dbReference type="InterPro" id="IPR010970">
    <property type="entry name" value="Cys_dSase_SufS"/>
</dbReference>
<dbReference type="EMBL" id="DSVI01000024">
    <property type="protein sequence ID" value="HGT49017.1"/>
    <property type="molecule type" value="Genomic_DNA"/>
</dbReference>
<reference evidence="10" key="1">
    <citation type="journal article" date="2020" name="mSystems">
        <title>Genome- and Community-Level Interaction Insights into Carbon Utilization and Element Cycling Functions of Hydrothermarchaeota in Hydrothermal Sediment.</title>
        <authorList>
            <person name="Zhou Z."/>
            <person name="Liu Y."/>
            <person name="Xu W."/>
            <person name="Pan J."/>
            <person name="Luo Z.H."/>
            <person name="Li M."/>
        </authorList>
    </citation>
    <scope>NUCLEOTIDE SEQUENCE [LARGE SCALE GENOMIC DNA]</scope>
    <source>
        <strain evidence="10">SpSt-500</strain>
    </source>
</reference>
<comment type="similarity">
    <text evidence="3 8">Belongs to the class-V pyridoxal-phosphate-dependent aminotransferase family. Csd subfamily.</text>
</comment>
<evidence type="ECO:0000256" key="6">
    <source>
        <dbReference type="ARBA" id="ARBA00050776"/>
    </source>
</evidence>
<dbReference type="GO" id="GO:0031071">
    <property type="term" value="F:cysteine desulfurase activity"/>
    <property type="evidence" value="ECO:0007669"/>
    <property type="project" value="UniProtKB-UniRule"/>
</dbReference>
<keyword evidence="5 8" id="KW-0663">Pyridoxal phosphate</keyword>
<accession>A0A832G839</accession>
<evidence type="ECO:0000256" key="7">
    <source>
        <dbReference type="RuleBase" id="RU004504"/>
    </source>
</evidence>
<evidence type="ECO:0000256" key="2">
    <source>
        <dbReference type="ARBA" id="ARBA00002824"/>
    </source>
</evidence>
<dbReference type="PIRSF" id="PIRSF005572">
    <property type="entry name" value="NifS"/>
    <property type="match status" value="1"/>
</dbReference>
<evidence type="ECO:0000259" key="9">
    <source>
        <dbReference type="Pfam" id="PF00266"/>
    </source>
</evidence>
<comment type="catalytic activity">
    <reaction evidence="6 8">
        <text>(sulfur carrier)-H + L-cysteine = (sulfur carrier)-SH + L-alanine</text>
        <dbReference type="Rhea" id="RHEA:43892"/>
        <dbReference type="Rhea" id="RHEA-COMP:14737"/>
        <dbReference type="Rhea" id="RHEA-COMP:14739"/>
        <dbReference type="ChEBI" id="CHEBI:29917"/>
        <dbReference type="ChEBI" id="CHEBI:35235"/>
        <dbReference type="ChEBI" id="CHEBI:57972"/>
        <dbReference type="ChEBI" id="CHEBI:64428"/>
        <dbReference type="EC" id="2.8.1.7"/>
    </reaction>
</comment>
<dbReference type="Pfam" id="PF00266">
    <property type="entry name" value="Aminotran_5"/>
    <property type="match status" value="1"/>
</dbReference>
<dbReference type="AlphaFoldDB" id="A0A832G839"/>
<dbReference type="NCBIfam" id="TIGR01979">
    <property type="entry name" value="sufS"/>
    <property type="match status" value="1"/>
</dbReference>
<dbReference type="Gene3D" id="3.90.1150.10">
    <property type="entry name" value="Aspartate Aminotransferase, domain 1"/>
    <property type="match status" value="1"/>
</dbReference>
<dbReference type="InterPro" id="IPR015424">
    <property type="entry name" value="PyrdxlP-dep_Trfase"/>
</dbReference>
<dbReference type="PROSITE" id="PS00595">
    <property type="entry name" value="AA_TRANSFER_CLASS_5"/>
    <property type="match status" value="1"/>
</dbReference>